<dbReference type="Proteomes" id="UP000196317">
    <property type="component" value="Unassembled WGS sequence"/>
</dbReference>
<dbReference type="AlphaFoldDB" id="A0A1Y5MPM0"/>
<gene>
    <name evidence="2" type="ORF">B9N65_05230</name>
</gene>
<dbReference type="InterPro" id="IPR053136">
    <property type="entry name" value="UTP_pyrophosphatase-like"/>
</dbReference>
<keyword evidence="2" id="KW-0482">Metalloprotease</keyword>
<keyword evidence="2" id="KW-0645">Protease</keyword>
<evidence type="ECO:0000259" key="1">
    <source>
        <dbReference type="Pfam" id="PF01863"/>
    </source>
</evidence>
<dbReference type="InterPro" id="IPR002725">
    <property type="entry name" value="YgjP-like_metallopeptidase"/>
</dbReference>
<dbReference type="PANTHER" id="PTHR30399:SF1">
    <property type="entry name" value="UTP PYROPHOSPHATASE"/>
    <property type="match status" value="1"/>
</dbReference>
<proteinExistence type="predicted"/>
<dbReference type="PANTHER" id="PTHR30399">
    <property type="entry name" value="UNCHARACTERIZED PROTEIN YGJP"/>
    <property type="match status" value="1"/>
</dbReference>
<dbReference type="CDD" id="cd07344">
    <property type="entry name" value="M48_yhfN_like"/>
    <property type="match status" value="1"/>
</dbReference>
<comment type="caution">
    <text evidence="2">The sequence shown here is derived from an EMBL/GenBank/DDBJ whole genome shotgun (WGS) entry which is preliminary data.</text>
</comment>
<evidence type="ECO:0000313" key="3">
    <source>
        <dbReference type="Proteomes" id="UP000196317"/>
    </source>
</evidence>
<sequence length="227" mass="26773">MALEKQKVARKTPSLRQKSLNLDFYGLSVLINFKTNVKAMRLRVGKDAKITLSMPFYSTQKMALSFLETHRIWLENAYKKALLNLPKDDEMKFLGQIYKIKFDESAKVPFFEDKFIITPNLKALERFKKARAKELFLELVSYYQPHINKPVSRIVIRDSKTRWGSCNHKKGYINLSLRLIEKPLSAVRYVVLHELTHLLYPHHQSSFYKFIEAIMPDYKEQEQILKS</sequence>
<organism evidence="2 3">
    <name type="scientific">Campylobacter concisus</name>
    <dbReference type="NCBI Taxonomy" id="199"/>
    <lineage>
        <taxon>Bacteria</taxon>
        <taxon>Pseudomonadati</taxon>
        <taxon>Campylobacterota</taxon>
        <taxon>Epsilonproteobacteria</taxon>
        <taxon>Campylobacterales</taxon>
        <taxon>Campylobacteraceae</taxon>
        <taxon>Campylobacter</taxon>
    </lineage>
</organism>
<protein>
    <submittedName>
        <fullName evidence="2">Zinc metalloprotease</fullName>
    </submittedName>
</protein>
<evidence type="ECO:0000313" key="2">
    <source>
        <dbReference type="EMBL" id="OUT07612.1"/>
    </source>
</evidence>
<keyword evidence="2" id="KW-0378">Hydrolase</keyword>
<dbReference type="GO" id="GO:0008237">
    <property type="term" value="F:metallopeptidase activity"/>
    <property type="evidence" value="ECO:0007669"/>
    <property type="project" value="UniProtKB-KW"/>
</dbReference>
<dbReference type="Pfam" id="PF01863">
    <property type="entry name" value="YgjP-like"/>
    <property type="match status" value="1"/>
</dbReference>
<reference evidence="2 3" key="1">
    <citation type="submission" date="2017-04" db="EMBL/GenBank/DDBJ databases">
        <title>Complete genome of Campylobacter concisus ATCC 33237T and draft genomes for an additional eight well characterized C. concisus strains.</title>
        <authorList>
            <person name="Cornelius A.J."/>
            <person name="Miller W.G."/>
            <person name="Lastovica A.J."/>
            <person name="On S.L."/>
            <person name="French N.P."/>
            <person name="Vandenberg O."/>
            <person name="Biggs P.J."/>
        </authorList>
    </citation>
    <scope>NUCLEOTIDE SEQUENCE [LARGE SCALE GENOMIC DNA]</scope>
    <source>
        <strain evidence="2 3">CCUG 19995</strain>
    </source>
</reference>
<dbReference type="GO" id="GO:0006508">
    <property type="term" value="P:proteolysis"/>
    <property type="evidence" value="ECO:0007669"/>
    <property type="project" value="UniProtKB-KW"/>
</dbReference>
<dbReference type="EMBL" id="NDYN01000005">
    <property type="protein sequence ID" value="OUT07612.1"/>
    <property type="molecule type" value="Genomic_DNA"/>
</dbReference>
<feature type="domain" description="YgjP-like metallopeptidase" evidence="1">
    <location>
        <begin position="38"/>
        <end position="227"/>
    </location>
</feature>
<accession>A0A1Y5MPM0</accession>
<name>A0A1Y5MPM0_9BACT</name>
<dbReference type="Gene3D" id="3.30.2010.10">
    <property type="entry name" value="Metalloproteases ('zincins'), catalytic domain"/>
    <property type="match status" value="1"/>
</dbReference>